<dbReference type="Proteomes" id="UP000295620">
    <property type="component" value="Unassembled WGS sequence"/>
</dbReference>
<dbReference type="SUPFAM" id="SSF55781">
    <property type="entry name" value="GAF domain-like"/>
    <property type="match status" value="1"/>
</dbReference>
<reference evidence="1 2" key="1">
    <citation type="submission" date="2019-03" db="EMBL/GenBank/DDBJ databases">
        <title>Genomic Encyclopedia of Archaeal and Bacterial Type Strains, Phase II (KMG-II): from individual species to whole genera.</title>
        <authorList>
            <person name="Goeker M."/>
        </authorList>
    </citation>
    <scope>NUCLEOTIDE SEQUENCE [LARGE SCALE GENOMIC DNA]</scope>
    <source>
        <strain evidence="1 2">DSM 19035</strain>
    </source>
</reference>
<dbReference type="EMBL" id="SNYC01000003">
    <property type="protein sequence ID" value="TDQ11327.1"/>
    <property type="molecule type" value="Genomic_DNA"/>
</dbReference>
<proteinExistence type="predicted"/>
<evidence type="ECO:0008006" key="3">
    <source>
        <dbReference type="Google" id="ProtNLM"/>
    </source>
</evidence>
<protein>
    <recommendedName>
        <fullName evidence="3">GAF domain-containing protein</fullName>
    </recommendedName>
</protein>
<dbReference type="Gene3D" id="3.30.450.40">
    <property type="match status" value="1"/>
</dbReference>
<evidence type="ECO:0000313" key="2">
    <source>
        <dbReference type="Proteomes" id="UP000295620"/>
    </source>
</evidence>
<sequence>MQTITLNLDHKTTKSGKDLIGADIKLSLKPFVDYISNRLDTEKTAKVNFYRYILQQFNNYPELSEPILAENTGKYGELYELIYTALSPIINDEKQQYWALGTPLTGCFHYGTDSFYNVLMDHTSCSIRNDISISAKKDMEKNLISAFYNLVLERFYNISLTGNQVIVNSVVDQDTHLLKYYRLNVDTRFLEVRTKAGVQLPEYNLKDVKDYIKDERNTLKILSKVIPPEQFIIEGISIITLTDVTSEYALESIKNLVIEHSESRKGEHTKEISTALKTLVGTDQIDFGMVPYIKLNGKLKINEFSGFTSILVQLARDQGMADTEYNSLIEDYIRSPRTLIFPEISEEEYISYPMLKLLGKVGVKSYALFPLYYNAKLVGCLELYTKDSSEFNGSTLTKIESSFPLLAQLFQNIIVDFNNEVQDVITDKFTALQPSVQWRFHEAAYNYMQSGAKDRNLPIEPVFFRNVYPFYGAVDIRNSSIQRNAAIRKDLYNHFAILEETISGIKNRITLCKEDEIPHEQSIWNYKDLDELSDREILKTEDYLLRQIPTSLNQLKASHPELTTIVDQYFKLSVKDGKLYENRERYEKSMQMINVAVTRHLDEFNSELQSAYPCYFEKFRTDGVEFDIYLGQSIAPHIPFTPKFLGDFRLRQLRVLAEIAQTTNNLGPYFSLPLETTQLIFVYDKPIDVSFRIDEQRFDVEGSYNIRYQMVKKRIDKAYIKDTTERLTQPGKIAIVYFNSAEAQEYLVYIKRLQYIGLLNQDIEYLDIEELQGVEGLKALRVGVSLTKAISYI</sequence>
<organism evidence="1 2">
    <name type="scientific">Pedobacter metabolipauper</name>
    <dbReference type="NCBI Taxonomy" id="425513"/>
    <lineage>
        <taxon>Bacteria</taxon>
        <taxon>Pseudomonadati</taxon>
        <taxon>Bacteroidota</taxon>
        <taxon>Sphingobacteriia</taxon>
        <taxon>Sphingobacteriales</taxon>
        <taxon>Sphingobacteriaceae</taxon>
        <taxon>Pedobacter</taxon>
    </lineage>
</organism>
<evidence type="ECO:0000313" key="1">
    <source>
        <dbReference type="EMBL" id="TDQ11327.1"/>
    </source>
</evidence>
<keyword evidence="2" id="KW-1185">Reference proteome</keyword>
<gene>
    <name evidence="1" type="ORF">ATK78_0445</name>
</gene>
<dbReference type="InterPro" id="IPR029016">
    <property type="entry name" value="GAF-like_dom_sf"/>
</dbReference>
<dbReference type="AlphaFoldDB" id="A0A4R6SZ38"/>
<comment type="caution">
    <text evidence="1">The sequence shown here is derived from an EMBL/GenBank/DDBJ whole genome shotgun (WGS) entry which is preliminary data.</text>
</comment>
<dbReference type="OrthoDB" id="627374at2"/>
<name>A0A4R6SZ38_9SPHI</name>
<accession>A0A4R6SZ38</accession>
<dbReference type="RefSeq" id="WP_133574408.1">
    <property type="nucleotide sequence ID" value="NZ_SNYC01000003.1"/>
</dbReference>